<evidence type="ECO:0000313" key="1">
    <source>
        <dbReference type="EnsemblPlants" id="EMT21541"/>
    </source>
</evidence>
<organism evidence="1">
    <name type="scientific">Aegilops tauschii</name>
    <name type="common">Tausch's goatgrass</name>
    <name type="synonym">Aegilops squarrosa</name>
    <dbReference type="NCBI Taxonomy" id="37682"/>
    <lineage>
        <taxon>Eukaryota</taxon>
        <taxon>Viridiplantae</taxon>
        <taxon>Streptophyta</taxon>
        <taxon>Embryophyta</taxon>
        <taxon>Tracheophyta</taxon>
        <taxon>Spermatophyta</taxon>
        <taxon>Magnoliopsida</taxon>
        <taxon>Liliopsida</taxon>
        <taxon>Poales</taxon>
        <taxon>Poaceae</taxon>
        <taxon>BOP clade</taxon>
        <taxon>Pooideae</taxon>
        <taxon>Triticodae</taxon>
        <taxon>Triticeae</taxon>
        <taxon>Triticinae</taxon>
        <taxon>Aegilops</taxon>
    </lineage>
</organism>
<sequence>MKRALFADTPSFYMDYLNMSLKHVMTPVPKPTFPNHGGGGEAFQAGGGAGFFSPATVRVFRPTTAGRRRRLPWLLCLGAGDERKMGGGANPRSTNGRWAAITSSQDVEVPKFDFGLPRNQLDAEKVAQEPVRFWAAQAQNAEEDNVKDEQGKTGLILNGNVAFEVQNSVICLYFASAEAQQDAFTVCRHSKMNILLVKMHKKANGKCL</sequence>
<reference evidence="1" key="1">
    <citation type="submission" date="2015-06" db="UniProtKB">
        <authorList>
            <consortium name="EnsemblPlants"/>
        </authorList>
    </citation>
    <scope>IDENTIFICATION</scope>
</reference>
<dbReference type="AlphaFoldDB" id="M8CED7"/>
<protein>
    <submittedName>
        <fullName evidence="1">Uncharacterized protein</fullName>
    </submittedName>
</protein>
<name>M8CED7_AEGTA</name>
<dbReference type="EnsemblPlants" id="EMT21541">
    <property type="protein sequence ID" value="EMT21541"/>
    <property type="gene ID" value="F775_26663"/>
</dbReference>
<proteinExistence type="predicted"/>
<accession>M8CED7</accession>